<dbReference type="Pfam" id="PF03748">
    <property type="entry name" value="FliL"/>
    <property type="match status" value="1"/>
</dbReference>
<keyword evidence="5 10" id="KW-0145">Chemotaxis</keyword>
<keyword evidence="9 10" id="KW-0472">Membrane</keyword>
<evidence type="ECO:0000256" key="8">
    <source>
        <dbReference type="ARBA" id="ARBA00022989"/>
    </source>
</evidence>
<keyword evidence="11" id="KW-0969">Cilium</keyword>
<keyword evidence="11" id="KW-0282">Flagellum</keyword>
<comment type="function">
    <text evidence="1 10">Controls the rotational direction of flagella during chemotaxis.</text>
</comment>
<dbReference type="InterPro" id="IPR005503">
    <property type="entry name" value="FliL"/>
</dbReference>
<comment type="similarity">
    <text evidence="3 10">Belongs to the FliL family.</text>
</comment>
<dbReference type="EMBL" id="JAYDCJ010000003">
    <property type="protein sequence ID" value="MEA1081528.1"/>
    <property type="molecule type" value="Genomic_DNA"/>
</dbReference>
<reference evidence="11 12" key="1">
    <citation type="submission" date="2023-12" db="EMBL/GenBank/DDBJ databases">
        <title>Marinobacter qingdaonensis sp. nov., isolated from the intertidal sediment of Qingdao, PR China.</title>
        <authorList>
            <person name="Li Y."/>
        </authorList>
    </citation>
    <scope>NUCLEOTIDE SEQUENCE [LARGE SCALE GENOMIC DNA]</scope>
    <source>
        <strain evidence="11 12">ASW11-75</strain>
    </source>
</reference>
<evidence type="ECO:0000256" key="5">
    <source>
        <dbReference type="ARBA" id="ARBA00022500"/>
    </source>
</evidence>
<organism evidence="11 12">
    <name type="scientific">Marinobacter qingdaonensis</name>
    <dbReference type="NCBI Taxonomy" id="3108486"/>
    <lineage>
        <taxon>Bacteria</taxon>
        <taxon>Pseudomonadati</taxon>
        <taxon>Pseudomonadota</taxon>
        <taxon>Gammaproteobacteria</taxon>
        <taxon>Pseudomonadales</taxon>
        <taxon>Marinobacteraceae</taxon>
        <taxon>Marinobacter</taxon>
    </lineage>
</organism>
<dbReference type="Proteomes" id="UP001305746">
    <property type="component" value="Unassembled WGS sequence"/>
</dbReference>
<gene>
    <name evidence="11" type="ORF">U5822_12675</name>
</gene>
<keyword evidence="10" id="KW-0997">Cell inner membrane</keyword>
<evidence type="ECO:0000256" key="10">
    <source>
        <dbReference type="RuleBase" id="RU364125"/>
    </source>
</evidence>
<accession>A0ABU5P0E9</accession>
<dbReference type="PANTHER" id="PTHR35091">
    <property type="entry name" value="FLAGELLAR PROTEIN FLIL"/>
    <property type="match status" value="1"/>
</dbReference>
<evidence type="ECO:0000256" key="4">
    <source>
        <dbReference type="ARBA" id="ARBA00022475"/>
    </source>
</evidence>
<keyword evidence="4" id="KW-1003">Cell membrane</keyword>
<evidence type="ECO:0000256" key="3">
    <source>
        <dbReference type="ARBA" id="ARBA00008281"/>
    </source>
</evidence>
<keyword evidence="7 10" id="KW-0283">Flagellar rotation</keyword>
<sequence length="170" mass="18326">MAENSAAEEAPAKKGKLKLIIMLVLVVVLAIVLSVVGTLWFLGGSLPGMAGDDDPSAEETAEEVFVPSTYVELDKALVTTVQAGGRQRYAQVHLSLEAKDPQALAAAELHMPLIRSQLVTVLGSSQFNELQTPEGRRALAEQMSSTVNQVLEQEGEPAIERVLFRNFVVQ</sequence>
<comment type="caution">
    <text evidence="11">The sequence shown here is derived from an EMBL/GenBank/DDBJ whole genome shotgun (WGS) entry which is preliminary data.</text>
</comment>
<evidence type="ECO:0000256" key="6">
    <source>
        <dbReference type="ARBA" id="ARBA00022692"/>
    </source>
</evidence>
<evidence type="ECO:0000313" key="11">
    <source>
        <dbReference type="EMBL" id="MEA1081528.1"/>
    </source>
</evidence>
<feature type="transmembrane region" description="Helical" evidence="10">
    <location>
        <begin position="20"/>
        <end position="42"/>
    </location>
</feature>
<evidence type="ECO:0000313" key="12">
    <source>
        <dbReference type="Proteomes" id="UP001305746"/>
    </source>
</evidence>
<evidence type="ECO:0000256" key="2">
    <source>
        <dbReference type="ARBA" id="ARBA00004162"/>
    </source>
</evidence>
<keyword evidence="8 10" id="KW-1133">Transmembrane helix</keyword>
<keyword evidence="12" id="KW-1185">Reference proteome</keyword>
<name>A0ABU5P0E9_9GAMM</name>
<proteinExistence type="inferred from homology"/>
<evidence type="ECO:0000256" key="1">
    <source>
        <dbReference type="ARBA" id="ARBA00002254"/>
    </source>
</evidence>
<evidence type="ECO:0000256" key="9">
    <source>
        <dbReference type="ARBA" id="ARBA00023136"/>
    </source>
</evidence>
<keyword evidence="11" id="KW-0966">Cell projection</keyword>
<protein>
    <recommendedName>
        <fullName evidence="10">Flagellar protein FliL</fullName>
    </recommendedName>
</protein>
<comment type="subcellular location">
    <subcellularLocation>
        <location evidence="10">Cell inner membrane</location>
    </subcellularLocation>
    <subcellularLocation>
        <location evidence="2">Cell membrane</location>
        <topology evidence="2">Single-pass membrane protein</topology>
    </subcellularLocation>
</comment>
<evidence type="ECO:0000256" key="7">
    <source>
        <dbReference type="ARBA" id="ARBA00022779"/>
    </source>
</evidence>
<keyword evidence="6 10" id="KW-0812">Transmembrane</keyword>
<dbReference type="RefSeq" id="WP_322855983.1">
    <property type="nucleotide sequence ID" value="NZ_JAYDCJ010000003.1"/>
</dbReference>
<dbReference type="PANTHER" id="PTHR35091:SF2">
    <property type="entry name" value="FLAGELLAR PROTEIN FLIL"/>
    <property type="match status" value="1"/>
</dbReference>